<dbReference type="Gene3D" id="3.30.465.10">
    <property type="match status" value="1"/>
</dbReference>
<dbReference type="InterPro" id="IPR016169">
    <property type="entry name" value="FAD-bd_PCMH_sub2"/>
</dbReference>
<dbReference type="EC" id="1.3.1.72" evidence="2"/>
<organism evidence="10 11">
    <name type="scientific">Sclerotinia borealis (strain F-4128)</name>
    <dbReference type="NCBI Taxonomy" id="1432307"/>
    <lineage>
        <taxon>Eukaryota</taxon>
        <taxon>Fungi</taxon>
        <taxon>Dikarya</taxon>
        <taxon>Ascomycota</taxon>
        <taxon>Pezizomycotina</taxon>
        <taxon>Leotiomycetes</taxon>
        <taxon>Helotiales</taxon>
        <taxon>Sclerotiniaceae</taxon>
        <taxon>Sclerotinia</taxon>
    </lineage>
</organism>
<gene>
    <name evidence="10" type="ORF">SBOR_3787</name>
</gene>
<dbReference type="GO" id="GO:0008202">
    <property type="term" value="P:steroid metabolic process"/>
    <property type="evidence" value="ECO:0007669"/>
    <property type="project" value="TreeGrafter"/>
</dbReference>
<reference evidence="10 11" key="1">
    <citation type="journal article" date="2014" name="Genome Announc.">
        <title>Draft genome sequence of Sclerotinia borealis, a psychrophilic plant pathogenic fungus.</title>
        <authorList>
            <person name="Mardanov A.V."/>
            <person name="Beletsky A.V."/>
            <person name="Kadnikov V.V."/>
            <person name="Ignatov A.N."/>
            <person name="Ravin N.V."/>
        </authorList>
    </citation>
    <scope>NUCLEOTIDE SEQUENCE [LARGE SCALE GENOMIC DNA]</scope>
    <source>
        <strain evidence="11">F-4157</strain>
    </source>
</reference>
<evidence type="ECO:0000256" key="1">
    <source>
        <dbReference type="ARBA" id="ARBA00004167"/>
    </source>
</evidence>
<dbReference type="InterPro" id="IPR036318">
    <property type="entry name" value="FAD-bd_PCMH-like_sf"/>
</dbReference>
<dbReference type="GO" id="GO:0050614">
    <property type="term" value="F:Delta24-sterol reductase activity"/>
    <property type="evidence" value="ECO:0007669"/>
    <property type="project" value="UniProtKB-EC"/>
</dbReference>
<dbReference type="Pfam" id="PF01565">
    <property type="entry name" value="FAD_binding_4"/>
    <property type="match status" value="1"/>
</dbReference>
<feature type="compositionally biased region" description="Basic and acidic residues" evidence="7">
    <location>
        <begin position="65"/>
        <end position="106"/>
    </location>
</feature>
<keyword evidence="6 8" id="KW-0472">Membrane</keyword>
<evidence type="ECO:0000256" key="2">
    <source>
        <dbReference type="ARBA" id="ARBA00012405"/>
    </source>
</evidence>
<evidence type="ECO:0000256" key="7">
    <source>
        <dbReference type="SAM" id="MobiDB-lite"/>
    </source>
</evidence>
<dbReference type="GO" id="GO:0016020">
    <property type="term" value="C:membrane"/>
    <property type="evidence" value="ECO:0007669"/>
    <property type="project" value="UniProtKB-SubCell"/>
</dbReference>
<dbReference type="InterPro" id="IPR040165">
    <property type="entry name" value="Diminuto-like"/>
</dbReference>
<dbReference type="STRING" id="1432307.W9CMY0"/>
<dbReference type="OrthoDB" id="415825at2759"/>
<dbReference type="PROSITE" id="PS51387">
    <property type="entry name" value="FAD_PCMH"/>
    <property type="match status" value="1"/>
</dbReference>
<dbReference type="PANTHER" id="PTHR10801:SF0">
    <property type="entry name" value="DELTA(24)-STEROL REDUCTASE"/>
    <property type="match status" value="1"/>
</dbReference>
<dbReference type="SUPFAM" id="SSF56176">
    <property type="entry name" value="FAD-binding/transporter-associated domain-like"/>
    <property type="match status" value="1"/>
</dbReference>
<evidence type="ECO:0000256" key="3">
    <source>
        <dbReference type="ARBA" id="ARBA00022692"/>
    </source>
</evidence>
<dbReference type="AlphaFoldDB" id="W9CMY0"/>
<evidence type="ECO:0000313" key="11">
    <source>
        <dbReference type="Proteomes" id="UP000019487"/>
    </source>
</evidence>
<feature type="domain" description="FAD-binding PCMH-type" evidence="9">
    <location>
        <begin position="180"/>
        <end position="353"/>
    </location>
</feature>
<dbReference type="EMBL" id="AYSA01000163">
    <property type="protein sequence ID" value="ESZ95845.1"/>
    <property type="molecule type" value="Genomic_DNA"/>
</dbReference>
<keyword evidence="11" id="KW-1185">Reference proteome</keyword>
<evidence type="ECO:0000256" key="5">
    <source>
        <dbReference type="ARBA" id="ARBA00023002"/>
    </source>
</evidence>
<protein>
    <recommendedName>
        <fullName evidence="2">Delta(24)-sterol reductase</fullName>
        <ecNumber evidence="2">1.3.1.72</ecNumber>
    </recommendedName>
</protein>
<comment type="subcellular location">
    <subcellularLocation>
        <location evidence="1">Membrane</location>
        <topology evidence="1">Single-pass membrane protein</topology>
    </subcellularLocation>
</comment>
<keyword evidence="3 8" id="KW-0812">Transmembrane</keyword>
<comment type="caution">
    <text evidence="10">The sequence shown here is derived from an EMBL/GenBank/DDBJ whole genome shotgun (WGS) entry which is preliminary data.</text>
</comment>
<accession>W9CMY0</accession>
<proteinExistence type="predicted"/>
<feature type="transmembrane region" description="Helical" evidence="8">
    <location>
        <begin position="561"/>
        <end position="592"/>
    </location>
</feature>
<evidence type="ECO:0000256" key="4">
    <source>
        <dbReference type="ARBA" id="ARBA00022989"/>
    </source>
</evidence>
<evidence type="ECO:0000256" key="6">
    <source>
        <dbReference type="ARBA" id="ARBA00023136"/>
    </source>
</evidence>
<feature type="compositionally biased region" description="Basic and acidic residues" evidence="7">
    <location>
        <begin position="1"/>
        <end position="10"/>
    </location>
</feature>
<feature type="region of interest" description="Disordered" evidence="7">
    <location>
        <begin position="1"/>
        <end position="106"/>
    </location>
</feature>
<dbReference type="InterPro" id="IPR006094">
    <property type="entry name" value="Oxid_FAD_bind_N"/>
</dbReference>
<dbReference type="GO" id="GO:0071949">
    <property type="term" value="F:FAD binding"/>
    <property type="evidence" value="ECO:0007669"/>
    <property type="project" value="InterPro"/>
</dbReference>
<dbReference type="InterPro" id="IPR016166">
    <property type="entry name" value="FAD-bd_PCMH"/>
</dbReference>
<dbReference type="FunFam" id="3.30.465.10:FF:000031">
    <property type="entry name" value="FAD binding domain protein"/>
    <property type="match status" value="1"/>
</dbReference>
<evidence type="ECO:0000313" key="10">
    <source>
        <dbReference type="EMBL" id="ESZ95845.1"/>
    </source>
</evidence>
<evidence type="ECO:0000256" key="8">
    <source>
        <dbReference type="SAM" id="Phobius"/>
    </source>
</evidence>
<dbReference type="PANTHER" id="PTHR10801">
    <property type="entry name" value="24-DEHYDROCHOLESTEROL REDUCTASE"/>
    <property type="match status" value="1"/>
</dbReference>
<dbReference type="GO" id="GO:0005737">
    <property type="term" value="C:cytoplasm"/>
    <property type="evidence" value="ECO:0007669"/>
    <property type="project" value="TreeGrafter"/>
</dbReference>
<keyword evidence="4 8" id="KW-1133">Transmembrane helix</keyword>
<sequence length="609" mass="69828">MSGVGDEDRAMSGVGEGDSDSVSKVRQEKRHFTSLTTEQLLENLKKLSGPGAEDERKRRIIVYTQKEKNRRQEAKDQARNKEKQAIKERNRRQEAKNQARNAEKRVRREMQQRRELENQARKKMNQIQMAEDQARWAARDTQYIVMGISNPAEMKQIIKREAREEADLDMLEPREEVESATSQRFDLAELSGQRLSGTTKLKQFFERREAFRVYHGSTNSTRGSNRRRDRMIDTSRLDRVLKVDTEKRTALVEPNVPMDRLVAETLRYGLVPPVVMEFPGITAGGGFAGTSGESSSFKYGFFDCTVNWIEMVLANGDIVMASKNEESDLFYGAASSFGTLGGTTLIELQLIEAKTYVELTYINIRSMAEGIQKIEEITKDPSVDYLDGILFSKKAGVICSGRLVNTLEPNTQIQGFVKSSDPWFYLHAMKIHDRSSGSVTEAIPLVDYLFRESPLGLLAERKENSSTPDMLLNFGAWGPGPDGRDAFISWNRRFEQKVRELGGQKWLYAHAYYTEKEFDEIYNRKEYDALRVKYHATYLPSIYDKVKVDIELEHRELQASWSLWLLAIFWNIWPLSGLYGVLQAFLGGYYLLPKTQVSSKIRSLKDRVN</sequence>
<dbReference type="GO" id="GO:0000246">
    <property type="term" value="F:Delta24(24-1) sterol reductase activity"/>
    <property type="evidence" value="ECO:0007669"/>
    <property type="project" value="TreeGrafter"/>
</dbReference>
<keyword evidence="5" id="KW-0560">Oxidoreductase</keyword>
<evidence type="ECO:0000259" key="9">
    <source>
        <dbReference type="PROSITE" id="PS51387"/>
    </source>
</evidence>
<name>W9CMY0_SCLBF</name>
<dbReference type="Proteomes" id="UP000019487">
    <property type="component" value="Unassembled WGS sequence"/>
</dbReference>
<dbReference type="HOGENOM" id="CLU_448466_0_0_1"/>